<evidence type="ECO:0000313" key="2">
    <source>
        <dbReference type="EMBL" id="KAG8174616.1"/>
    </source>
</evidence>
<name>A0AAV6TT69_9ARAC</name>
<dbReference type="AlphaFoldDB" id="A0AAV6TT69"/>
<feature type="region of interest" description="Disordered" evidence="1">
    <location>
        <begin position="161"/>
        <end position="182"/>
    </location>
</feature>
<comment type="caution">
    <text evidence="2">The sequence shown here is derived from an EMBL/GenBank/DDBJ whole genome shotgun (WGS) entry which is preliminary data.</text>
</comment>
<evidence type="ECO:0000313" key="3">
    <source>
        <dbReference type="Proteomes" id="UP000827092"/>
    </source>
</evidence>
<keyword evidence="3" id="KW-1185">Reference proteome</keyword>
<reference evidence="2 3" key="1">
    <citation type="journal article" date="2022" name="Nat. Ecol. Evol.">
        <title>A masculinizing supergene underlies an exaggerated male reproductive morph in a spider.</title>
        <authorList>
            <person name="Hendrickx F."/>
            <person name="De Corte Z."/>
            <person name="Sonet G."/>
            <person name="Van Belleghem S.M."/>
            <person name="Kostlbacher S."/>
            <person name="Vangestel C."/>
        </authorList>
    </citation>
    <scope>NUCLEOTIDE SEQUENCE [LARGE SCALE GENOMIC DNA]</scope>
    <source>
        <strain evidence="2">W744_W776</strain>
    </source>
</reference>
<proteinExistence type="predicted"/>
<dbReference type="Proteomes" id="UP000827092">
    <property type="component" value="Unassembled WGS sequence"/>
</dbReference>
<protein>
    <submittedName>
        <fullName evidence="2">Uncharacterized protein</fullName>
    </submittedName>
</protein>
<evidence type="ECO:0000256" key="1">
    <source>
        <dbReference type="SAM" id="MobiDB-lite"/>
    </source>
</evidence>
<dbReference type="EMBL" id="JAFNEN010001178">
    <property type="protein sequence ID" value="KAG8174616.1"/>
    <property type="molecule type" value="Genomic_DNA"/>
</dbReference>
<gene>
    <name evidence="2" type="ORF">JTE90_014070</name>
</gene>
<sequence length="182" mass="20115">MFCFAGDVIMFPEDPLGRGGPRLKDFLAFPPESAFSVPGRPASYTQRIGLVEEFDFQACSCPRHKTPWQIPTSSGPSSGSCTSSRRLQLAGDQTTFPVSSCTPTCGQLLMSSSDMTQFGLLCAHHKTAPSSSWNVPRNFPDPERRERSRCLHRQTEASLCREGSRQRSHSSLFPSRRPCALT</sequence>
<feature type="region of interest" description="Disordered" evidence="1">
    <location>
        <begin position="128"/>
        <end position="148"/>
    </location>
</feature>
<organism evidence="2 3">
    <name type="scientific">Oedothorax gibbosus</name>
    <dbReference type="NCBI Taxonomy" id="931172"/>
    <lineage>
        <taxon>Eukaryota</taxon>
        <taxon>Metazoa</taxon>
        <taxon>Ecdysozoa</taxon>
        <taxon>Arthropoda</taxon>
        <taxon>Chelicerata</taxon>
        <taxon>Arachnida</taxon>
        <taxon>Araneae</taxon>
        <taxon>Araneomorphae</taxon>
        <taxon>Entelegynae</taxon>
        <taxon>Araneoidea</taxon>
        <taxon>Linyphiidae</taxon>
        <taxon>Erigoninae</taxon>
        <taxon>Oedothorax</taxon>
    </lineage>
</organism>
<accession>A0AAV6TT69</accession>